<dbReference type="AlphaFoldDB" id="A0A7Y0A976"/>
<keyword evidence="4" id="KW-1185">Reference proteome</keyword>
<dbReference type="Pfam" id="PF24390">
    <property type="entry name" value="PRTase-CE"/>
    <property type="match status" value="1"/>
</dbReference>
<organism evidence="3 4">
    <name type="scientific">Chryseobacterium cheonjiense</name>
    <dbReference type="NCBI Taxonomy" id="2728845"/>
    <lineage>
        <taxon>Bacteria</taxon>
        <taxon>Pseudomonadati</taxon>
        <taxon>Bacteroidota</taxon>
        <taxon>Flavobacteriia</taxon>
        <taxon>Flavobacteriales</taxon>
        <taxon>Weeksellaceae</taxon>
        <taxon>Chryseobacterium group</taxon>
        <taxon>Chryseobacterium</taxon>
    </lineage>
</organism>
<dbReference type="Proteomes" id="UP000552615">
    <property type="component" value="Unassembled WGS sequence"/>
</dbReference>
<evidence type="ECO:0000313" key="3">
    <source>
        <dbReference type="EMBL" id="NML58783.1"/>
    </source>
</evidence>
<dbReference type="EMBL" id="JABBGF010000003">
    <property type="protein sequence ID" value="NML58783.1"/>
    <property type="molecule type" value="Genomic_DNA"/>
</dbReference>
<dbReference type="Pfam" id="PF24409">
    <property type="entry name" value="wHTH-PRTase_assc"/>
    <property type="match status" value="1"/>
</dbReference>
<dbReference type="InterPro" id="IPR056920">
    <property type="entry name" value="PRTase-CE"/>
</dbReference>
<feature type="domain" description="PRTase associated wHTH" evidence="2">
    <location>
        <begin position="347"/>
        <end position="434"/>
    </location>
</feature>
<feature type="domain" description="PRTase-CE" evidence="1">
    <location>
        <begin position="33"/>
        <end position="287"/>
    </location>
</feature>
<evidence type="ECO:0000259" key="1">
    <source>
        <dbReference type="Pfam" id="PF24390"/>
    </source>
</evidence>
<proteinExistence type="predicted"/>
<sequence length="436" mass="51355">MRRHDFKYEENSIRQVEMLLPKLKFSVRPTVIVQWLENFEENDVSHALDLLRIFEYIPFNEFMLRIDYLLKEIFKKIPKNERAIIYPYGKVGKSGTLVTYPLRNTIAYKNRQALAIKNKYISRNEEYNLITHDFQMIKRPHDFQHIIFLDDFIGSGKTFIKEYSNSDLQKWISDNGFNSIFILSSIIMDEGKNEILKKDNKIQIYSETRHKLFHSPLSPLHLFKNKYDIKRITKYYGNKIEVIRPPKSYLPFGYDNSEALVAFFHGTPNNTIPLIWGDSDWKPLFPRKSEIRMSESKKFKKEIVYYLSICDKLGIDIINGSSIIAIQPDIRDADYQKLNEQNHAVVALIYLKSLGLENVFICQMLGLTREELRLIYLEALNKGLVQKRSYELTSNALLILDNLKTLSKKDKIRNESKSNLEIKKYIYLPKTFNGMT</sequence>
<reference evidence="3 4" key="1">
    <citation type="submission" date="2020-04" db="EMBL/GenBank/DDBJ databases">
        <title>Chryseobacterium sp. RJ-7-14 sp. nov., isolated from Jeju soil.</title>
        <authorList>
            <person name="Dahal R.H."/>
            <person name="Chaudhary D.K."/>
        </authorList>
    </citation>
    <scope>NUCLEOTIDE SEQUENCE [LARGE SCALE GENOMIC DNA]</scope>
    <source>
        <strain evidence="3 4">RJ-7-14</strain>
    </source>
</reference>
<gene>
    <name evidence="3" type="ORF">HHL20_15650</name>
</gene>
<protein>
    <submittedName>
        <fullName evidence="3">Uncharacterized protein</fullName>
    </submittedName>
</protein>
<comment type="caution">
    <text evidence="3">The sequence shown here is derived from an EMBL/GenBank/DDBJ whole genome shotgun (WGS) entry which is preliminary data.</text>
</comment>
<name>A0A7Y0A976_9FLAO</name>
<evidence type="ECO:0000313" key="4">
    <source>
        <dbReference type="Proteomes" id="UP000552615"/>
    </source>
</evidence>
<evidence type="ECO:0000259" key="2">
    <source>
        <dbReference type="Pfam" id="PF24409"/>
    </source>
</evidence>
<accession>A0A7Y0A976</accession>
<dbReference type="InterPro" id="IPR057055">
    <property type="entry name" value="wHTH-PRTase_assoc"/>
</dbReference>
<dbReference type="RefSeq" id="WP_169232127.1">
    <property type="nucleotide sequence ID" value="NZ_JABBGF010000003.1"/>
</dbReference>